<geneLocation type="plasmid" evidence="2 3">
    <name>pDAETH-2</name>
</geneLocation>
<protein>
    <submittedName>
        <fullName evidence="2">Oxidoreductase</fullName>
    </submittedName>
</protein>
<organism evidence="2 3">
    <name type="scientific">Deinococcus aetherius</name>
    <dbReference type="NCBI Taxonomy" id="200252"/>
    <lineage>
        <taxon>Bacteria</taxon>
        <taxon>Thermotogati</taxon>
        <taxon>Deinococcota</taxon>
        <taxon>Deinococci</taxon>
        <taxon>Deinococcales</taxon>
        <taxon>Deinococcaceae</taxon>
        <taxon>Deinococcus</taxon>
    </lineage>
</organism>
<dbReference type="Pfam" id="PF00248">
    <property type="entry name" value="Aldo_ket_red"/>
    <property type="match status" value="1"/>
</dbReference>
<name>A0ABM8AJJ3_9DEIO</name>
<dbReference type="InterPro" id="IPR023210">
    <property type="entry name" value="NADP_OxRdtase_dom"/>
</dbReference>
<dbReference type="EMBL" id="AP026562">
    <property type="protein sequence ID" value="BDP44000.1"/>
    <property type="molecule type" value="Genomic_DNA"/>
</dbReference>
<gene>
    <name evidence="2" type="ORF">DAETH_39690</name>
</gene>
<dbReference type="SUPFAM" id="SSF51430">
    <property type="entry name" value="NAD(P)-linked oxidoreductase"/>
    <property type="match status" value="1"/>
</dbReference>
<dbReference type="PANTHER" id="PTHR43312:SF1">
    <property type="entry name" value="NADP-DEPENDENT OXIDOREDUCTASE DOMAIN-CONTAINING PROTEIN"/>
    <property type="match status" value="1"/>
</dbReference>
<evidence type="ECO:0000259" key="1">
    <source>
        <dbReference type="Pfam" id="PF00248"/>
    </source>
</evidence>
<feature type="domain" description="NADP-dependent oxidoreductase" evidence="1">
    <location>
        <begin position="16"/>
        <end position="308"/>
    </location>
</feature>
<dbReference type="Proteomes" id="UP001064971">
    <property type="component" value="Plasmid pDAETH-2"/>
</dbReference>
<reference evidence="2" key="1">
    <citation type="submission" date="2022-07" db="EMBL/GenBank/DDBJ databases">
        <title>Complete Genome Sequence of the Radioresistant Bacterium Deinococcus aetherius ST0316, Isolated from the Air Dust collected in Lower Stratosphere above Japan.</title>
        <authorList>
            <person name="Satoh K."/>
            <person name="Hagiwara K."/>
            <person name="Katsumata K."/>
            <person name="Kubo A."/>
            <person name="Yokobori S."/>
            <person name="Yamagishi A."/>
            <person name="Oono Y."/>
            <person name="Narumi I."/>
        </authorList>
    </citation>
    <scope>NUCLEOTIDE SEQUENCE</scope>
    <source>
        <strain evidence="2">ST0316</strain>
        <plasmid evidence="2">pDAETH-2</plasmid>
    </source>
</reference>
<evidence type="ECO:0000313" key="3">
    <source>
        <dbReference type="Proteomes" id="UP001064971"/>
    </source>
</evidence>
<dbReference type="InterPro" id="IPR036812">
    <property type="entry name" value="NAD(P)_OxRdtase_dom_sf"/>
</dbReference>
<dbReference type="Gene3D" id="3.20.20.100">
    <property type="entry name" value="NADP-dependent oxidoreductase domain"/>
    <property type="match status" value="1"/>
</dbReference>
<accession>A0ABM8AJJ3</accession>
<evidence type="ECO:0000313" key="2">
    <source>
        <dbReference type="EMBL" id="BDP44000.1"/>
    </source>
</evidence>
<keyword evidence="3" id="KW-1185">Reference proteome</keyword>
<proteinExistence type="predicted"/>
<dbReference type="InterPro" id="IPR053135">
    <property type="entry name" value="AKR2_Oxidoreductase"/>
</dbReference>
<dbReference type="RefSeq" id="WP_264778365.1">
    <property type="nucleotide sequence ID" value="NZ_AP026562.1"/>
</dbReference>
<keyword evidence="2" id="KW-0614">Plasmid</keyword>
<dbReference type="PANTHER" id="PTHR43312">
    <property type="entry name" value="D-THREO-ALDOSE 1-DEHYDROGENASE"/>
    <property type="match status" value="1"/>
</dbReference>
<dbReference type="CDD" id="cd19084">
    <property type="entry name" value="AKR_AKR11B1-like"/>
    <property type="match status" value="1"/>
</dbReference>
<sequence length="315" mass="35247">MHYRELGKTGIRVSEVGFGAWAIGGDAWGPVEDQASTRAMERALELGVNFIDTADVYGNGHSETLVTKLLKGRRDQVVVATKGGLMGHHRDPKREPVYDASEKVVRAFEDSLRRLETDYIDVYFDHIWWNDPRETEAFVTAFSQLKREGRVRAVGVSTDDPEYVRHFNQGRTLDVVQLDYSLLNRKAEGHILPYCQEHGIGVVVRGPLRMGMLTGKFSQDTQFPDGDIRRNWPQEAWYQEQLAQVEALRSLASAKRSLGQLALRFVLNHPAVSVAIPGAKTPEQVEQNVAASIRPLLSEEDLRLIEQVTAGGTPA</sequence>